<keyword evidence="2" id="KW-1185">Reference proteome</keyword>
<dbReference type="AlphaFoldDB" id="A0A3M8B896"/>
<evidence type="ECO:0000313" key="2">
    <source>
        <dbReference type="Proteomes" id="UP000268829"/>
    </source>
</evidence>
<evidence type="ECO:0000313" key="1">
    <source>
        <dbReference type="EMBL" id="RNB59681.1"/>
    </source>
</evidence>
<dbReference type="EMBL" id="RHHS01000012">
    <property type="protein sequence ID" value="RNB59681.1"/>
    <property type="molecule type" value="Genomic_DNA"/>
</dbReference>
<dbReference type="RefSeq" id="WP_122903347.1">
    <property type="nucleotide sequence ID" value="NZ_RHHS01000012.1"/>
</dbReference>
<sequence length="384" mass="45660">MATAIKEKPASKRIIYSEQDSIYKKDWILYTTSDEDSYSELKALRMYPSDTVLVITGSGCRSLALLVDEPKRLISVDANPTQNYLLELKIEAMRLLQHDEYLQFLGVKPATFSRLDLYREFEPNLTPQAQAYWNRYLDKIKEGLIYLGKHEQFYKKYIGSLLFRPKKKQFLHMLSLTSLEEQRAYFHKHFNTRLWRWSIENLCRQTIFKWALGDPSYDNQVSQQQSVGNYILQRLTHTFENHLVRDNHFLTFLYCGEYMNEEALPVYLQKRHYETIKKNLDKVEIVTDLIDQYLAREKEPFIDKVSLSDISGWIPNETFQKILTEITQKMRKNGIICYRNFLAKRSVDPGLLNYYERDVEMIERLNHEDLAFAFTFEVLKKRGE</sequence>
<reference evidence="1 2" key="1">
    <citation type="submission" date="2018-10" db="EMBL/GenBank/DDBJ databases">
        <title>Phylogenomics of Brevibacillus.</title>
        <authorList>
            <person name="Dunlap C."/>
        </authorList>
    </citation>
    <scope>NUCLEOTIDE SEQUENCE [LARGE SCALE GENOMIC DNA]</scope>
    <source>
        <strain evidence="1 2">DSM 100115</strain>
    </source>
</reference>
<dbReference type="OrthoDB" id="1522784at2"/>
<dbReference type="InterPro" id="IPR021829">
    <property type="entry name" value="DUF3419"/>
</dbReference>
<dbReference type="Pfam" id="PF11899">
    <property type="entry name" value="DUF3419"/>
    <property type="match status" value="1"/>
</dbReference>
<dbReference type="PANTHER" id="PTHR47473">
    <property type="entry name" value="BTA1P"/>
    <property type="match status" value="1"/>
</dbReference>
<dbReference type="PANTHER" id="PTHR47473:SF1">
    <property type="entry name" value="METHYLTRANSFERASE DOMAIN-CONTAINING PROTEIN"/>
    <property type="match status" value="1"/>
</dbReference>
<proteinExistence type="predicted"/>
<organism evidence="1 2">
    <name type="scientific">Brevibacillus gelatini</name>
    <dbReference type="NCBI Taxonomy" id="1655277"/>
    <lineage>
        <taxon>Bacteria</taxon>
        <taxon>Bacillati</taxon>
        <taxon>Bacillota</taxon>
        <taxon>Bacilli</taxon>
        <taxon>Bacillales</taxon>
        <taxon>Paenibacillaceae</taxon>
        <taxon>Brevibacillus</taxon>
    </lineage>
</organism>
<comment type="caution">
    <text evidence="1">The sequence shown here is derived from an EMBL/GenBank/DDBJ whole genome shotgun (WGS) entry which is preliminary data.</text>
</comment>
<protein>
    <submittedName>
        <fullName evidence="1">DUF3419 family protein</fullName>
    </submittedName>
</protein>
<dbReference type="Proteomes" id="UP000268829">
    <property type="component" value="Unassembled WGS sequence"/>
</dbReference>
<name>A0A3M8B896_9BACL</name>
<accession>A0A3M8B896</accession>
<gene>
    <name evidence="1" type="ORF">EDM57_03305</name>
</gene>